<reference evidence="2" key="1">
    <citation type="submission" date="2017-03" db="EMBL/GenBank/DDBJ databases">
        <title>Phytopthora megakarya and P. palmivora, two closely related causual agents of cacao black pod achieved similar genome size and gene model numbers by different mechanisms.</title>
        <authorList>
            <person name="Ali S."/>
            <person name="Shao J."/>
            <person name="Larry D.J."/>
            <person name="Kronmiller B."/>
            <person name="Shen D."/>
            <person name="Strem M.D."/>
            <person name="Melnick R.L."/>
            <person name="Guiltinan M.J."/>
            <person name="Tyler B.M."/>
            <person name="Meinhardt L.W."/>
            <person name="Bailey B.A."/>
        </authorList>
    </citation>
    <scope>NUCLEOTIDE SEQUENCE [LARGE SCALE GENOMIC DNA]</scope>
    <source>
        <strain evidence="2">zdho120</strain>
    </source>
</reference>
<proteinExistence type="predicted"/>
<keyword evidence="2" id="KW-1185">Reference proteome</keyword>
<organism evidence="1 2">
    <name type="scientific">Phytophthora megakarya</name>
    <dbReference type="NCBI Taxonomy" id="4795"/>
    <lineage>
        <taxon>Eukaryota</taxon>
        <taxon>Sar</taxon>
        <taxon>Stramenopiles</taxon>
        <taxon>Oomycota</taxon>
        <taxon>Peronosporomycetes</taxon>
        <taxon>Peronosporales</taxon>
        <taxon>Peronosporaceae</taxon>
        <taxon>Phytophthora</taxon>
    </lineage>
</organism>
<dbReference type="EMBL" id="NBNE01000741">
    <property type="protein sequence ID" value="OWZ17517.1"/>
    <property type="molecule type" value="Genomic_DNA"/>
</dbReference>
<comment type="caution">
    <text evidence="1">The sequence shown here is derived from an EMBL/GenBank/DDBJ whole genome shotgun (WGS) entry which is preliminary data.</text>
</comment>
<gene>
    <name evidence="1" type="ORF">PHMEG_0008530</name>
</gene>
<sequence length="174" mass="20163">MEKGELLATLDDLFEFIDACEYPGLFPDTMLENHTCLEHVKLPSEHVTSTTLVQDLRPIVNQVEAEITSKPKRTRKRTSSSSVAVQRQKRAELRFLREHVRYLEGYVLKLKKRIVLVKEEKKTMDGLYGKWQEIAVAAYTKRLEVESTNRALNQAVINNVKLVEKYCRDISNKL</sequence>
<dbReference type="AlphaFoldDB" id="A0A225WKJ9"/>
<dbReference type="Proteomes" id="UP000198211">
    <property type="component" value="Unassembled WGS sequence"/>
</dbReference>
<evidence type="ECO:0000313" key="1">
    <source>
        <dbReference type="EMBL" id="OWZ17517.1"/>
    </source>
</evidence>
<name>A0A225WKJ9_9STRA</name>
<protein>
    <submittedName>
        <fullName evidence="1">Uncharacterized protein</fullName>
    </submittedName>
</protein>
<evidence type="ECO:0000313" key="2">
    <source>
        <dbReference type="Proteomes" id="UP000198211"/>
    </source>
</evidence>
<accession>A0A225WKJ9</accession>